<dbReference type="EMBL" id="FZMO01000220">
    <property type="protein sequence ID" value="SNQ48977.1"/>
    <property type="molecule type" value="Genomic_DNA"/>
</dbReference>
<dbReference type="AlphaFoldDB" id="A0A2I2KTI6"/>
<organism evidence="1 2">
    <name type="scientific">Frankia canadensis</name>
    <dbReference type="NCBI Taxonomy" id="1836972"/>
    <lineage>
        <taxon>Bacteria</taxon>
        <taxon>Bacillati</taxon>
        <taxon>Actinomycetota</taxon>
        <taxon>Actinomycetes</taxon>
        <taxon>Frankiales</taxon>
        <taxon>Frankiaceae</taxon>
        <taxon>Frankia</taxon>
    </lineage>
</organism>
<sequence>MSEATPCAVDCIDIVDLHLNLSIDPPQILCSSATDYAWSSPLTPTGL</sequence>
<reference evidence="1 2" key="1">
    <citation type="submission" date="2017-06" db="EMBL/GenBank/DDBJ databases">
        <authorList>
            <person name="Kim H.J."/>
            <person name="Triplett B.A."/>
        </authorList>
    </citation>
    <scope>NUCLEOTIDE SEQUENCE [LARGE SCALE GENOMIC DNA]</scope>
    <source>
        <strain evidence="1">FRACA_ARgP5</strain>
    </source>
</reference>
<gene>
    <name evidence="1" type="ORF">FRACA_2970003</name>
</gene>
<protein>
    <submittedName>
        <fullName evidence="1">Uncharacterized protein</fullName>
    </submittedName>
</protein>
<evidence type="ECO:0000313" key="1">
    <source>
        <dbReference type="EMBL" id="SNQ48977.1"/>
    </source>
</evidence>
<keyword evidence="2" id="KW-1185">Reference proteome</keyword>
<accession>A0A2I2KTI6</accession>
<evidence type="ECO:0000313" key="2">
    <source>
        <dbReference type="Proteomes" id="UP000234331"/>
    </source>
</evidence>
<dbReference type="Proteomes" id="UP000234331">
    <property type="component" value="Unassembled WGS sequence"/>
</dbReference>
<name>A0A2I2KTI6_9ACTN</name>
<proteinExistence type="predicted"/>